<evidence type="ECO:0000313" key="2">
    <source>
        <dbReference type="EMBL" id="QNM06426.1"/>
    </source>
</evidence>
<dbReference type="Gene3D" id="3.40.50.1110">
    <property type="entry name" value="SGNH hydrolase"/>
    <property type="match status" value="1"/>
</dbReference>
<reference evidence="2 3" key="1">
    <citation type="submission" date="2020-08" db="EMBL/GenBank/DDBJ databases">
        <authorList>
            <person name="Liu C."/>
            <person name="Sun Q."/>
        </authorList>
    </citation>
    <scope>NUCLEOTIDE SEQUENCE [LARGE SCALE GENOMIC DNA]</scope>
    <source>
        <strain evidence="2 3">NSJ-38</strain>
    </source>
</reference>
<dbReference type="InterPro" id="IPR051532">
    <property type="entry name" value="Ester_Hydrolysis_Enzymes"/>
</dbReference>
<feature type="domain" description="SGNH hydrolase-type esterase" evidence="1">
    <location>
        <begin position="6"/>
        <end position="195"/>
    </location>
</feature>
<dbReference type="InterPro" id="IPR036514">
    <property type="entry name" value="SGNH_hydro_sf"/>
</dbReference>
<evidence type="ECO:0000259" key="1">
    <source>
        <dbReference type="Pfam" id="PF13472"/>
    </source>
</evidence>
<dbReference type="PANTHER" id="PTHR30383">
    <property type="entry name" value="THIOESTERASE 1/PROTEASE 1/LYSOPHOSPHOLIPASE L1"/>
    <property type="match status" value="1"/>
</dbReference>
<dbReference type="RefSeq" id="WP_249303864.1">
    <property type="nucleotide sequence ID" value="NZ_CP060634.1"/>
</dbReference>
<gene>
    <name evidence="2" type="ORF">H9Q78_04645</name>
</gene>
<dbReference type="EMBL" id="CP060634">
    <property type="protein sequence ID" value="QNM06426.1"/>
    <property type="molecule type" value="Genomic_DNA"/>
</dbReference>
<sequence>MKNILCFGDSNTWGYVPLLRRRYSEKERWPMKMAEALGDGYRVIEEGLNGRTTAFTDYLEPYRNALEYIAPCVISHAPLDFVIVMLGTNDTKIRYHVPAQEITDGMENLIKKLRFYYPADKYPLLPQILLAAPGPIIPLKTETSFDGTSAEKVRLLPKTYEALAKKLDCLFFNTQTVLTEKDLGGDGLHLTKEGHGKLAAAFTDIVSEYFRDR</sequence>
<protein>
    <submittedName>
        <fullName evidence="2">SGNH/GDSL hydrolase family protein</fullName>
    </submittedName>
</protein>
<organism evidence="2 3">
    <name type="scientific">Qiania dongpingensis</name>
    <dbReference type="NCBI Taxonomy" id="2763669"/>
    <lineage>
        <taxon>Bacteria</taxon>
        <taxon>Bacillati</taxon>
        <taxon>Bacillota</taxon>
        <taxon>Clostridia</taxon>
        <taxon>Lachnospirales</taxon>
        <taxon>Lachnospiraceae</taxon>
        <taxon>Qiania</taxon>
    </lineage>
</organism>
<dbReference type="KEGG" id="qdo:H9Q78_04645"/>
<keyword evidence="2" id="KW-0378">Hydrolase</keyword>
<dbReference type="Proteomes" id="UP000515823">
    <property type="component" value="Chromosome"/>
</dbReference>
<dbReference type="Pfam" id="PF13472">
    <property type="entry name" value="Lipase_GDSL_2"/>
    <property type="match status" value="1"/>
</dbReference>
<dbReference type="SUPFAM" id="SSF52266">
    <property type="entry name" value="SGNH hydrolase"/>
    <property type="match status" value="1"/>
</dbReference>
<dbReference type="GO" id="GO:0016787">
    <property type="term" value="F:hydrolase activity"/>
    <property type="evidence" value="ECO:0007669"/>
    <property type="project" value="UniProtKB-KW"/>
</dbReference>
<keyword evidence="3" id="KW-1185">Reference proteome</keyword>
<accession>A0A7G9G6J4</accession>
<dbReference type="PANTHER" id="PTHR30383:SF29">
    <property type="entry name" value="SGNH HYDROLASE-TYPE ESTERASE DOMAIN-CONTAINING PROTEIN"/>
    <property type="match status" value="1"/>
</dbReference>
<dbReference type="InterPro" id="IPR013830">
    <property type="entry name" value="SGNH_hydro"/>
</dbReference>
<proteinExistence type="predicted"/>
<dbReference type="CDD" id="cd01839">
    <property type="entry name" value="SGNH_arylesterase_like"/>
    <property type="match status" value="1"/>
</dbReference>
<dbReference type="AlphaFoldDB" id="A0A7G9G6J4"/>
<name>A0A7G9G6J4_9FIRM</name>
<evidence type="ECO:0000313" key="3">
    <source>
        <dbReference type="Proteomes" id="UP000515823"/>
    </source>
</evidence>